<keyword evidence="1" id="KW-0732">Signal</keyword>
<protein>
    <submittedName>
        <fullName evidence="3">BON domain-containing protein</fullName>
    </submittedName>
</protein>
<keyword evidence="4" id="KW-1185">Reference proteome</keyword>
<dbReference type="PROSITE" id="PS50914">
    <property type="entry name" value="BON"/>
    <property type="match status" value="3"/>
</dbReference>
<dbReference type="RefSeq" id="WP_406843360.1">
    <property type="nucleotide sequence ID" value="NZ_CP150845.1"/>
</dbReference>
<dbReference type="Proteomes" id="UP001623852">
    <property type="component" value="Chromosome"/>
</dbReference>
<feature type="domain" description="BON" evidence="2">
    <location>
        <begin position="149"/>
        <end position="217"/>
    </location>
</feature>
<feature type="domain" description="BON" evidence="2">
    <location>
        <begin position="3"/>
        <end position="71"/>
    </location>
</feature>
<feature type="domain" description="BON" evidence="2">
    <location>
        <begin position="78"/>
        <end position="146"/>
    </location>
</feature>
<dbReference type="InterPro" id="IPR007055">
    <property type="entry name" value="BON_dom"/>
</dbReference>
<gene>
    <name evidence="3" type="ORF">AABD74_14865</name>
</gene>
<dbReference type="PANTHER" id="PTHR34606:SF4">
    <property type="entry name" value="OUTER MEMBRANE LIPOPROTEIN DOLP"/>
    <property type="match status" value="1"/>
</dbReference>
<accession>A0ABZ2UAG7</accession>
<proteinExistence type="predicted"/>
<dbReference type="PANTHER" id="PTHR34606">
    <property type="entry name" value="BON DOMAIN-CONTAINING PROTEIN"/>
    <property type="match status" value="1"/>
</dbReference>
<dbReference type="InterPro" id="IPR051686">
    <property type="entry name" value="Lipoprotein_DolP"/>
</dbReference>
<name>A0ABZ2UAG7_9FLAO</name>
<sequence length="223" mass="24934">MKNNEVLQREIQEAIKFEPMLHAAEIGVIVKEGIVTLNGTVDNLVKKTEALHAAKKIKGVAAIVDEIEVKIDSTLVFSDQDIAAKIVKKLKENLIVPQNTISLTVERGSVTAEGIVPWNFQRETALDIIRNQAGVRDVTNNIKLKRELYDQAEKEILEKALRRHWAFDMDEIDIQVAGATVQLSGTVGSIFQKEEAERIAYKTPGVIKVVNHLKVDLEQPYLC</sequence>
<evidence type="ECO:0000313" key="3">
    <source>
        <dbReference type="EMBL" id="WYZ18443.1"/>
    </source>
</evidence>
<dbReference type="Pfam" id="PF04972">
    <property type="entry name" value="BON"/>
    <property type="match status" value="3"/>
</dbReference>
<organism evidence="3 4">
    <name type="scientific">Flavobacterium soyae</name>
    <dbReference type="NCBI Taxonomy" id="2903098"/>
    <lineage>
        <taxon>Bacteria</taxon>
        <taxon>Pseudomonadati</taxon>
        <taxon>Bacteroidota</taxon>
        <taxon>Flavobacteriia</taxon>
        <taxon>Flavobacteriales</taxon>
        <taxon>Flavobacteriaceae</taxon>
        <taxon>Flavobacterium</taxon>
    </lineage>
</organism>
<dbReference type="InterPro" id="IPR014004">
    <property type="entry name" value="Transpt-assoc_nodulatn_dom_bac"/>
</dbReference>
<reference evidence="3 4" key="1">
    <citation type="submission" date="2024-03" db="EMBL/GenBank/DDBJ databases">
        <title>Flavobacterium soyae.</title>
        <authorList>
            <person name="Zheng W."/>
        </authorList>
    </citation>
    <scope>NUCLEOTIDE SEQUENCE [LARGE SCALE GENOMIC DNA]</scope>
    <source>
        <strain evidence="3 4">55</strain>
    </source>
</reference>
<evidence type="ECO:0000259" key="2">
    <source>
        <dbReference type="PROSITE" id="PS50914"/>
    </source>
</evidence>
<evidence type="ECO:0000313" key="4">
    <source>
        <dbReference type="Proteomes" id="UP001623852"/>
    </source>
</evidence>
<dbReference type="EMBL" id="CP150845">
    <property type="protein sequence ID" value="WYZ18443.1"/>
    <property type="molecule type" value="Genomic_DNA"/>
</dbReference>
<dbReference type="SMART" id="SM00749">
    <property type="entry name" value="BON"/>
    <property type="match status" value="3"/>
</dbReference>
<dbReference type="Gene3D" id="3.30.1340.30">
    <property type="match status" value="3"/>
</dbReference>
<evidence type="ECO:0000256" key="1">
    <source>
        <dbReference type="ARBA" id="ARBA00022729"/>
    </source>
</evidence>